<dbReference type="EMBL" id="CP060244">
    <property type="protein sequence ID" value="QNT78163.1"/>
    <property type="molecule type" value="Genomic_DNA"/>
</dbReference>
<keyword evidence="3" id="KW-1185">Reference proteome</keyword>
<reference evidence="2 3" key="1">
    <citation type="submission" date="2020-08" db="EMBL/GenBank/DDBJ databases">
        <title>Complete genome sequence of Entomobacter blattae G55GP.</title>
        <authorList>
            <person name="Poehlein A."/>
            <person name="Guzman J."/>
            <person name="Daniel R."/>
            <person name="Vilcinskas A."/>
        </authorList>
    </citation>
    <scope>NUCLEOTIDE SEQUENCE [LARGE SCALE GENOMIC DNA]</scope>
    <source>
        <strain evidence="2 3">G55GP</strain>
    </source>
</reference>
<dbReference type="AlphaFoldDB" id="A0A7H1NQV3"/>
<feature type="compositionally biased region" description="Acidic residues" evidence="1">
    <location>
        <begin position="56"/>
        <end position="65"/>
    </location>
</feature>
<evidence type="ECO:0000313" key="2">
    <source>
        <dbReference type="EMBL" id="QNT78163.1"/>
    </source>
</evidence>
<dbReference type="Proteomes" id="UP000516349">
    <property type="component" value="Chromosome"/>
</dbReference>
<gene>
    <name evidence="2" type="ORF">JGUZn3_09310</name>
</gene>
<dbReference type="KEGG" id="ebla:JGUZn3_09310"/>
<name>A0A7H1NQV3_9PROT</name>
<protein>
    <submittedName>
        <fullName evidence="2">Uncharacterized protein</fullName>
    </submittedName>
</protein>
<proteinExistence type="predicted"/>
<sequence>MQVSSVGGFKKGFTCREVRLFMMMEVLRQKTLVEESAHRGGEQLKFSILTLCGREEAEEEVGEGNEENREEGPKKRRKHSKAHNAMALTAPSETWQEEIKFYNPIALLLYLCNDKVRNRGKQCFYRLGSWRVMWIKTAHNKGFAYVHIDNECESYRAG</sequence>
<organism evidence="2 3">
    <name type="scientific">Entomobacter blattae</name>
    <dbReference type="NCBI Taxonomy" id="2762277"/>
    <lineage>
        <taxon>Bacteria</taxon>
        <taxon>Pseudomonadati</taxon>
        <taxon>Pseudomonadota</taxon>
        <taxon>Alphaproteobacteria</taxon>
        <taxon>Acetobacterales</taxon>
        <taxon>Acetobacteraceae</taxon>
        <taxon>Entomobacter</taxon>
    </lineage>
</organism>
<accession>A0A7H1NQV3</accession>
<evidence type="ECO:0000256" key="1">
    <source>
        <dbReference type="SAM" id="MobiDB-lite"/>
    </source>
</evidence>
<feature type="region of interest" description="Disordered" evidence="1">
    <location>
        <begin position="55"/>
        <end position="84"/>
    </location>
</feature>
<evidence type="ECO:0000313" key="3">
    <source>
        <dbReference type="Proteomes" id="UP000516349"/>
    </source>
</evidence>